<reference evidence="1 3" key="2">
    <citation type="submission" date="2015-10" db="EMBL/GenBank/DDBJ databases">
        <title>Comparative genomics and high-throughput reverse genetic screens identify a new phytobacterial MAMP and an Arabidopsis receptor required for immune elicitation.</title>
        <authorList>
            <person name="Mott G.A."/>
            <person name="Thakur S."/>
            <person name="Wang P.W."/>
            <person name="Desveaux D."/>
            <person name="Guttman D.S."/>
        </authorList>
    </citation>
    <scope>NUCLEOTIDE SEQUENCE [LARGE SCALE GENOMIC DNA]</scope>
    <source>
        <strain evidence="1 3">107</strain>
    </source>
</reference>
<protein>
    <recommendedName>
        <fullName evidence="4">RNase H type-1 domain-containing protein</fullName>
    </recommendedName>
</protein>
<comment type="caution">
    <text evidence="1">The sequence shown here is derived from an EMBL/GenBank/DDBJ whole genome shotgun (WGS) entry which is preliminary data.</text>
</comment>
<evidence type="ECO:0000313" key="1">
    <source>
        <dbReference type="EMBL" id="KPC17261.1"/>
    </source>
</evidence>
<evidence type="ECO:0008006" key="4">
    <source>
        <dbReference type="Google" id="ProtNLM"/>
    </source>
</evidence>
<proteinExistence type="predicted"/>
<dbReference type="EMBL" id="LGLK01000057">
    <property type="protein sequence ID" value="KPC18220.1"/>
    <property type="molecule type" value="Genomic_DNA"/>
</dbReference>
<keyword evidence="3" id="KW-1185">Reference proteome</keyword>
<accession>A0ABR5KRC2</accession>
<dbReference type="EMBL" id="LGLK01000057">
    <property type="protein sequence ID" value="KPC17261.1"/>
    <property type="molecule type" value="Genomic_DNA"/>
</dbReference>
<organism evidence="1 3">
    <name type="scientific">Pseudomonas amygdali pv. lachrymans</name>
    <name type="common">Pseudomonas syringae pv. lachrymans</name>
    <dbReference type="NCBI Taxonomy" id="53707"/>
    <lineage>
        <taxon>Bacteria</taxon>
        <taxon>Pseudomonadati</taxon>
        <taxon>Pseudomonadota</taxon>
        <taxon>Gammaproteobacteria</taxon>
        <taxon>Pseudomonadales</taxon>
        <taxon>Pseudomonadaceae</taxon>
        <taxon>Pseudomonas</taxon>
        <taxon>Pseudomonas amygdali</taxon>
    </lineage>
</organism>
<evidence type="ECO:0000313" key="2">
    <source>
        <dbReference type="EMBL" id="KPC18220.1"/>
    </source>
</evidence>
<gene>
    <name evidence="1" type="ORF">AC499_0463</name>
    <name evidence="2" type="ORF">AC499_1422</name>
</gene>
<evidence type="ECO:0000313" key="3">
    <source>
        <dbReference type="Proteomes" id="UP000037943"/>
    </source>
</evidence>
<name>A0ABR5KRC2_PSEAV</name>
<sequence>MVFVVLDQIVDKVDLSISWVVGVGHQGRSNNGLAEAI</sequence>
<dbReference type="Proteomes" id="UP000037943">
    <property type="component" value="Unassembled WGS sequence"/>
</dbReference>
<reference evidence="1 3" key="1">
    <citation type="submission" date="2015-07" db="EMBL/GenBank/DDBJ databases">
        <authorList>
            <person name="O'Brien H.E."/>
            <person name="Thakur S."/>
            <person name="Gong Y."/>
            <person name="Wang P.W."/>
            <person name="Guttman D.S."/>
        </authorList>
    </citation>
    <scope>NUCLEOTIDE SEQUENCE [LARGE SCALE GENOMIC DNA]</scope>
    <source>
        <strain evidence="1 3">107</strain>
    </source>
</reference>